<dbReference type="Pfam" id="PF14863">
    <property type="entry name" value="Alkyl_sulf_dimr"/>
    <property type="match status" value="1"/>
</dbReference>
<dbReference type="SUPFAM" id="SSF56281">
    <property type="entry name" value="Metallo-hydrolase/oxidoreductase"/>
    <property type="match status" value="1"/>
</dbReference>
<dbReference type="RefSeq" id="WP_371839222.1">
    <property type="nucleotide sequence ID" value="NZ_JBGMEK010000024.1"/>
</dbReference>
<dbReference type="InterPro" id="IPR036527">
    <property type="entry name" value="SCP2_sterol-bd_dom_sf"/>
</dbReference>
<keyword evidence="7" id="KW-1185">Reference proteome</keyword>
<dbReference type="SMART" id="SM00849">
    <property type="entry name" value="Lactamase_B"/>
    <property type="match status" value="1"/>
</dbReference>
<dbReference type="PROSITE" id="PS51257">
    <property type="entry name" value="PROKAR_LIPOPROTEIN"/>
    <property type="match status" value="1"/>
</dbReference>
<dbReference type="InterPro" id="IPR029229">
    <property type="entry name" value="Alkyl_sulf_C"/>
</dbReference>
<dbReference type="Pfam" id="PF00753">
    <property type="entry name" value="Lactamase_B"/>
    <property type="match status" value="1"/>
</dbReference>
<dbReference type="Gene3D" id="3.30.1050.10">
    <property type="entry name" value="SCP2 sterol-binding domain"/>
    <property type="match status" value="1"/>
</dbReference>
<name>A0ABV4P121_9GAMM</name>
<dbReference type="SUPFAM" id="SSF55718">
    <property type="entry name" value="SCP-like"/>
    <property type="match status" value="1"/>
</dbReference>
<keyword evidence="1" id="KW-0479">Metal-binding</keyword>
<dbReference type="Gene3D" id="3.60.15.30">
    <property type="entry name" value="Metallo-beta-lactamase domain"/>
    <property type="match status" value="1"/>
</dbReference>
<evidence type="ECO:0000256" key="4">
    <source>
        <dbReference type="ARBA" id="ARBA00033751"/>
    </source>
</evidence>
<feature type="domain" description="Metallo-beta-lactamase" evidence="5">
    <location>
        <begin position="129"/>
        <end position="351"/>
    </location>
</feature>
<evidence type="ECO:0000313" key="7">
    <source>
        <dbReference type="Proteomes" id="UP001569428"/>
    </source>
</evidence>
<dbReference type="Proteomes" id="UP001569428">
    <property type="component" value="Unassembled WGS sequence"/>
</dbReference>
<evidence type="ECO:0000256" key="2">
    <source>
        <dbReference type="ARBA" id="ARBA00022801"/>
    </source>
</evidence>
<dbReference type="Gene3D" id="1.25.40.880">
    <property type="entry name" value="Alkyl sulfatase, dimerisation domain"/>
    <property type="match status" value="1"/>
</dbReference>
<organism evidence="6 7">
    <name type="scientific">Microbulbifer epialgicus</name>
    <dbReference type="NCBI Taxonomy" id="393907"/>
    <lineage>
        <taxon>Bacteria</taxon>
        <taxon>Pseudomonadati</taxon>
        <taxon>Pseudomonadota</taxon>
        <taxon>Gammaproteobacteria</taxon>
        <taxon>Cellvibrionales</taxon>
        <taxon>Microbulbiferaceae</taxon>
        <taxon>Microbulbifer</taxon>
    </lineage>
</organism>
<evidence type="ECO:0000259" key="5">
    <source>
        <dbReference type="SMART" id="SM00849"/>
    </source>
</evidence>
<proteinExistence type="inferred from homology"/>
<sequence length="657" mass="72440">MRLSILLLSLLLVACGKKSETGADVLTAKIKPASKATIAHNQGVSDQLPFTNETDFELAKRGFIATIPGAQVKNTEGREVYGLSQMQFLEGSSAHTVNPSLWRQAQLNALNNGLFKVVDGIYQVRSLDLANMTLVKGDSGWIVIDPLTSAETAAAALALANKSLGERPVSAVIFTHSHADHFAGVTGVLTAEQLENDSIDIIAPEGFAEEAISENVRSGNVMQRRALYQFGDLLPSSPDGFVSSGLGNRVSDGEHGIATPTVVIPEAGAQMKIDGVKIEFINTPGAEAPTEMVFFFPQFKALCMSEIANHTLHNIYTLRGAKTRDALAWSRYIEFAMEKFGGQTEVVFSSHHWPTWGKSEAMDYLAKQRDLYKYIHDQTLRLANHGYDMIEVAERLELPESLSQAWANRGYYGTVNVGAKAVYNRYLGYFDGNPANLHPVPQEEAAQRYVEYMGGEESIMARARRDFARGNYRWVAMVLKHLVFAEPNNDQARYLLADSLEQLGYQAESGIWRNFYLSGAKELRHGVEFREEVLPAEEIVARVPLQLLFDAMAVRLNGEKAADAEIRLNIDMTDTSEKYLVVVQNGVLHGYPGRHSDDPSASLALSSTDLRLMFGGLVGAPTMIKEGRLKVSGNPLALIKFGRLFDKFDRNFNLVTP</sequence>
<comment type="caution">
    <text evidence="6">The sequence shown here is derived from an EMBL/GenBank/DDBJ whole genome shotgun (WGS) entry which is preliminary data.</text>
</comment>
<evidence type="ECO:0000256" key="3">
    <source>
        <dbReference type="ARBA" id="ARBA00022833"/>
    </source>
</evidence>
<dbReference type="InterPro" id="IPR029228">
    <property type="entry name" value="Alkyl_sulf_dimr"/>
</dbReference>
<reference evidence="6 7" key="1">
    <citation type="submission" date="2024-08" db="EMBL/GenBank/DDBJ databases">
        <authorList>
            <person name="Ishaq N."/>
        </authorList>
    </citation>
    <scope>NUCLEOTIDE SEQUENCE [LARGE SCALE GENOMIC DNA]</scope>
    <source>
        <strain evidence="6 7">DSM 18651</strain>
    </source>
</reference>
<protein>
    <submittedName>
        <fullName evidence="6">Alkyl/aryl-sulfatase</fullName>
    </submittedName>
</protein>
<dbReference type="CDD" id="cd07710">
    <property type="entry name" value="arylsulfatase_Sdsa1-like_MBL-fold"/>
    <property type="match status" value="1"/>
</dbReference>
<dbReference type="InterPro" id="IPR036866">
    <property type="entry name" value="RibonucZ/Hydroxyglut_hydro"/>
</dbReference>
<comment type="similarity">
    <text evidence="4">Belongs to the metallo-beta-lactamase superfamily. Type III sulfatase family.</text>
</comment>
<dbReference type="InterPro" id="IPR038536">
    <property type="entry name" value="Alkyl/aryl-sulf_dimr_sf"/>
</dbReference>
<evidence type="ECO:0000313" key="6">
    <source>
        <dbReference type="EMBL" id="MFA0811635.1"/>
    </source>
</evidence>
<dbReference type="InterPro" id="IPR052195">
    <property type="entry name" value="Bact_Alkyl/Aryl-Sulfatase"/>
</dbReference>
<keyword evidence="2" id="KW-0378">Hydrolase</keyword>
<gene>
    <name evidence="6" type="ORF">ACCI49_11955</name>
</gene>
<dbReference type="InterPro" id="IPR044097">
    <property type="entry name" value="Bds1/SdsA1_MBL-fold"/>
</dbReference>
<accession>A0ABV4P121</accession>
<keyword evidence="3" id="KW-0862">Zinc</keyword>
<dbReference type="InterPro" id="IPR001279">
    <property type="entry name" value="Metallo-B-lactamas"/>
</dbReference>
<dbReference type="PANTHER" id="PTHR43223:SF1">
    <property type="entry name" value="ALKYL_ARYL-SULFATASE BDS1"/>
    <property type="match status" value="1"/>
</dbReference>
<dbReference type="EMBL" id="JBGMEK010000024">
    <property type="protein sequence ID" value="MFA0811635.1"/>
    <property type="molecule type" value="Genomic_DNA"/>
</dbReference>
<evidence type="ECO:0000256" key="1">
    <source>
        <dbReference type="ARBA" id="ARBA00022723"/>
    </source>
</evidence>
<dbReference type="PANTHER" id="PTHR43223">
    <property type="entry name" value="ALKYL/ARYL-SULFATASE"/>
    <property type="match status" value="1"/>
</dbReference>
<dbReference type="Pfam" id="PF14864">
    <property type="entry name" value="Alkyl_sulf_C"/>
    <property type="match status" value="1"/>
</dbReference>